<dbReference type="AlphaFoldDB" id="A0A0N5D3Q5"/>
<reference evidence="4" key="1">
    <citation type="submission" date="2017-02" db="UniProtKB">
        <authorList>
            <consortium name="WormBaseParasite"/>
        </authorList>
    </citation>
    <scope>IDENTIFICATION</scope>
</reference>
<evidence type="ECO:0000313" key="4">
    <source>
        <dbReference type="WBParaSite" id="TCLT_0000757101-mRNA-1"/>
    </source>
</evidence>
<protein>
    <submittedName>
        <fullName evidence="4">EB domain-containing protein</fullName>
    </submittedName>
</protein>
<feature type="chain" id="PRO_5043126558" evidence="1">
    <location>
        <begin position="18"/>
        <end position="141"/>
    </location>
</feature>
<organism evidence="4">
    <name type="scientific">Thelazia callipaeda</name>
    <name type="common">Oriental eyeworm</name>
    <name type="synonym">Parasitic nematode</name>
    <dbReference type="NCBI Taxonomy" id="103827"/>
    <lineage>
        <taxon>Eukaryota</taxon>
        <taxon>Metazoa</taxon>
        <taxon>Ecdysozoa</taxon>
        <taxon>Nematoda</taxon>
        <taxon>Chromadorea</taxon>
        <taxon>Rhabditida</taxon>
        <taxon>Spirurina</taxon>
        <taxon>Spiruromorpha</taxon>
        <taxon>Thelazioidea</taxon>
        <taxon>Thelaziidae</taxon>
        <taxon>Thelazia</taxon>
    </lineage>
</organism>
<evidence type="ECO:0000256" key="1">
    <source>
        <dbReference type="SAM" id="SignalP"/>
    </source>
</evidence>
<keyword evidence="3" id="KW-1185">Reference proteome</keyword>
<gene>
    <name evidence="2" type="ORF">TCLT_LOCUS7560</name>
</gene>
<accession>A0A0N5D3Q5</accession>
<evidence type="ECO:0000313" key="2">
    <source>
        <dbReference type="EMBL" id="VDN05028.1"/>
    </source>
</evidence>
<keyword evidence="1" id="KW-0732">Signal</keyword>
<feature type="signal peptide" evidence="1">
    <location>
        <begin position="1"/>
        <end position="17"/>
    </location>
</feature>
<dbReference type="OMA" id="ESECCTI"/>
<evidence type="ECO:0000313" key="3">
    <source>
        <dbReference type="Proteomes" id="UP000276776"/>
    </source>
</evidence>
<proteinExistence type="predicted"/>
<dbReference type="WBParaSite" id="TCLT_0000757101-mRNA-1">
    <property type="protein sequence ID" value="TCLT_0000757101-mRNA-1"/>
    <property type="gene ID" value="TCLT_0000757101"/>
</dbReference>
<dbReference type="Proteomes" id="UP000276776">
    <property type="component" value="Unassembled WGS sequence"/>
</dbReference>
<sequence length="141" mass="15177">MMYLLLNILSLVTVLSGRNLCKNGGEWVAHACTSDSQCEPYKARSTDRVACIESECCTIPCSNNGSHTGKTCSRSTDCLPSKEKVACLQKLCCTVPQKCPYGGEVIGLQCKTSKSCQFLAPGIPVLCLQGNCCAYHVLTPF</sequence>
<dbReference type="OrthoDB" id="5791090at2759"/>
<dbReference type="EMBL" id="UYYF01004522">
    <property type="protein sequence ID" value="VDN05028.1"/>
    <property type="molecule type" value="Genomic_DNA"/>
</dbReference>
<dbReference type="STRING" id="103827.A0A0N5D3Q5"/>
<reference evidence="2 3" key="2">
    <citation type="submission" date="2018-11" db="EMBL/GenBank/DDBJ databases">
        <authorList>
            <consortium name="Pathogen Informatics"/>
        </authorList>
    </citation>
    <scope>NUCLEOTIDE SEQUENCE [LARGE SCALE GENOMIC DNA]</scope>
</reference>
<name>A0A0N5D3Q5_THECL</name>